<name>A0A0U9HJN8_KLENI</name>
<evidence type="ECO:0000256" key="3">
    <source>
        <dbReference type="ARBA" id="ARBA00022737"/>
    </source>
</evidence>
<feature type="domain" description="EGF-like" evidence="7">
    <location>
        <begin position="150"/>
        <end position="192"/>
    </location>
</feature>
<evidence type="ECO:0000256" key="1">
    <source>
        <dbReference type="ARBA" id="ARBA00022536"/>
    </source>
</evidence>
<sequence length="219" mass="22641">MLTKGKHPGDGRVGMGVRVGTGSERVSFIGATNQNPPSNSTPQTPPPTMAAFKLLLVVSLCLAVSVSAQTPRLDPTMFTCPTGFIPFVSSFRDTDVGCVPDPCVGACVGGTCTRSSRGASGFSFTANLCTCQAPAVVSQIVGSDFCYVPGTNVCNPSPCKNGATCAPVRDFVGQMGAYTCTCPRNYYGRNCDIMGPFPTPTPKGMPAPSGPAADPYTTF</sequence>
<proteinExistence type="predicted"/>
<keyword evidence="1 6" id="KW-0245">EGF-like domain</keyword>
<dbReference type="AlphaFoldDB" id="A0A0U9HJN8"/>
<dbReference type="Gene3D" id="2.10.25.10">
    <property type="entry name" value="Laminin"/>
    <property type="match status" value="1"/>
</dbReference>
<dbReference type="OrthoDB" id="10046852at2759"/>
<evidence type="ECO:0000313" key="8">
    <source>
        <dbReference type="EMBL" id="GAQ82509.1"/>
    </source>
</evidence>
<gene>
    <name evidence="8" type="ORF">KFL_001130270</name>
</gene>
<keyword evidence="2" id="KW-0732">Signal</keyword>
<evidence type="ECO:0000259" key="7">
    <source>
        <dbReference type="PROSITE" id="PS50026"/>
    </source>
</evidence>
<keyword evidence="5" id="KW-0325">Glycoprotein</keyword>
<dbReference type="SUPFAM" id="SSF57196">
    <property type="entry name" value="EGF/Laminin"/>
    <property type="match status" value="1"/>
</dbReference>
<dbReference type="Pfam" id="PF00008">
    <property type="entry name" value="EGF"/>
    <property type="match status" value="1"/>
</dbReference>
<accession>A0A0U9HJN8</accession>
<dbReference type="InterPro" id="IPR000742">
    <property type="entry name" value="EGF"/>
</dbReference>
<protein>
    <recommendedName>
        <fullName evidence="7">EGF-like domain-containing protein</fullName>
    </recommendedName>
</protein>
<evidence type="ECO:0000256" key="6">
    <source>
        <dbReference type="PROSITE-ProRule" id="PRU00076"/>
    </source>
</evidence>
<organism evidence="8 9">
    <name type="scientific">Klebsormidium nitens</name>
    <name type="common">Green alga</name>
    <name type="synonym">Ulothrix nitens</name>
    <dbReference type="NCBI Taxonomy" id="105231"/>
    <lineage>
        <taxon>Eukaryota</taxon>
        <taxon>Viridiplantae</taxon>
        <taxon>Streptophyta</taxon>
        <taxon>Klebsormidiophyceae</taxon>
        <taxon>Klebsormidiales</taxon>
        <taxon>Klebsormidiaceae</taxon>
        <taxon>Klebsormidium</taxon>
    </lineage>
</organism>
<dbReference type="FunFam" id="2.10.25.10:FF:000012">
    <property type="entry name" value="Delta-like protein"/>
    <property type="match status" value="1"/>
</dbReference>
<dbReference type="SMART" id="SM00181">
    <property type="entry name" value="EGF"/>
    <property type="match status" value="1"/>
</dbReference>
<evidence type="ECO:0000313" key="9">
    <source>
        <dbReference type="Proteomes" id="UP000054558"/>
    </source>
</evidence>
<dbReference type="EMBL" id="DF237062">
    <property type="protein sequence ID" value="GAQ82509.1"/>
    <property type="molecule type" value="Genomic_DNA"/>
</dbReference>
<dbReference type="PROSITE" id="PS00022">
    <property type="entry name" value="EGF_1"/>
    <property type="match status" value="1"/>
</dbReference>
<dbReference type="CDD" id="cd00054">
    <property type="entry name" value="EGF_CA"/>
    <property type="match status" value="1"/>
</dbReference>
<evidence type="ECO:0000256" key="4">
    <source>
        <dbReference type="ARBA" id="ARBA00023157"/>
    </source>
</evidence>
<keyword evidence="9" id="KW-1185">Reference proteome</keyword>
<reference evidence="8 9" key="1">
    <citation type="journal article" date="2014" name="Nat. Commun.">
        <title>Klebsormidium flaccidum genome reveals primary factors for plant terrestrial adaptation.</title>
        <authorList>
            <person name="Hori K."/>
            <person name="Maruyama F."/>
            <person name="Fujisawa T."/>
            <person name="Togashi T."/>
            <person name="Yamamoto N."/>
            <person name="Seo M."/>
            <person name="Sato S."/>
            <person name="Yamada T."/>
            <person name="Mori H."/>
            <person name="Tajima N."/>
            <person name="Moriyama T."/>
            <person name="Ikeuchi M."/>
            <person name="Watanabe M."/>
            <person name="Wada H."/>
            <person name="Kobayashi K."/>
            <person name="Saito M."/>
            <person name="Masuda T."/>
            <person name="Sasaki-Sekimoto Y."/>
            <person name="Mashiguchi K."/>
            <person name="Awai K."/>
            <person name="Shimojima M."/>
            <person name="Masuda S."/>
            <person name="Iwai M."/>
            <person name="Nobusawa T."/>
            <person name="Narise T."/>
            <person name="Kondo S."/>
            <person name="Saito H."/>
            <person name="Sato R."/>
            <person name="Murakawa M."/>
            <person name="Ihara Y."/>
            <person name="Oshima-Yamada Y."/>
            <person name="Ohtaka K."/>
            <person name="Satoh M."/>
            <person name="Sonobe K."/>
            <person name="Ishii M."/>
            <person name="Ohtani R."/>
            <person name="Kanamori-Sato M."/>
            <person name="Honoki R."/>
            <person name="Miyazaki D."/>
            <person name="Mochizuki H."/>
            <person name="Umetsu J."/>
            <person name="Higashi K."/>
            <person name="Shibata D."/>
            <person name="Kamiya Y."/>
            <person name="Sato N."/>
            <person name="Nakamura Y."/>
            <person name="Tabata S."/>
            <person name="Ida S."/>
            <person name="Kurokawa K."/>
            <person name="Ohta H."/>
        </authorList>
    </citation>
    <scope>NUCLEOTIDE SEQUENCE [LARGE SCALE GENOMIC DNA]</scope>
    <source>
        <strain evidence="8 9">NIES-2285</strain>
    </source>
</reference>
<comment type="caution">
    <text evidence="6">Lacks conserved residue(s) required for the propagation of feature annotation.</text>
</comment>
<evidence type="ECO:0000256" key="5">
    <source>
        <dbReference type="ARBA" id="ARBA00023180"/>
    </source>
</evidence>
<evidence type="ECO:0000256" key="2">
    <source>
        <dbReference type="ARBA" id="ARBA00022729"/>
    </source>
</evidence>
<keyword evidence="4 6" id="KW-1015">Disulfide bond</keyword>
<keyword evidence="3" id="KW-0677">Repeat</keyword>
<feature type="disulfide bond" evidence="6">
    <location>
        <begin position="182"/>
        <end position="191"/>
    </location>
</feature>
<dbReference type="Proteomes" id="UP000054558">
    <property type="component" value="Unassembled WGS sequence"/>
</dbReference>
<dbReference type="PROSITE" id="PS50026">
    <property type="entry name" value="EGF_3"/>
    <property type="match status" value="1"/>
</dbReference>